<keyword evidence="4" id="KW-1185">Reference proteome</keyword>
<protein>
    <submittedName>
        <fullName evidence="2">Uncharacterized protein</fullName>
    </submittedName>
</protein>
<evidence type="ECO:0000256" key="1">
    <source>
        <dbReference type="SAM" id="MobiDB-lite"/>
    </source>
</evidence>
<accession>A0AAW3T8A8</accession>
<reference evidence="2 5" key="2">
    <citation type="submission" date="2020-07" db="EMBL/GenBank/DDBJ databases">
        <title>Above-ground endophytic microbial communities from plants in different locations in the United States.</title>
        <authorList>
            <person name="Frank C."/>
        </authorList>
    </citation>
    <scope>NUCLEOTIDE SEQUENCE [LARGE SCALE GENOMIC DNA]</scope>
    <source>
        <strain evidence="2 5">WPL5_2</strain>
    </source>
</reference>
<feature type="region of interest" description="Disordered" evidence="1">
    <location>
        <begin position="1"/>
        <end position="56"/>
    </location>
</feature>
<dbReference type="AlphaFoldDB" id="A0AAW3T8A8"/>
<name>A0AAW3T8A8_9MICO</name>
<evidence type="ECO:0000313" key="5">
    <source>
        <dbReference type="Proteomes" id="UP000590225"/>
    </source>
</evidence>
<evidence type="ECO:0000313" key="3">
    <source>
        <dbReference type="EMBL" id="NUU13192.1"/>
    </source>
</evidence>
<reference evidence="3 4" key="1">
    <citation type="submission" date="2020-05" db="EMBL/GenBank/DDBJ databases">
        <title>Genome Sequencing of Type Strains.</title>
        <authorList>
            <person name="Lemaire J.F."/>
            <person name="Inderbitzin P."/>
            <person name="Gregorio O.A."/>
            <person name="Collins S.B."/>
            <person name="Wespe N."/>
            <person name="Knight-Connoni V."/>
        </authorList>
    </citation>
    <scope>NUCLEOTIDE SEQUENCE [LARGE SCALE GENOMIC DNA]</scope>
    <source>
        <strain evidence="3 4">ATCC 19096</strain>
    </source>
</reference>
<sequence>MSDTDGTAPKNDPEGTPKPDGLGEDGTIPNEPDGLAAGHTGDDSHFNQEEDDGTES</sequence>
<dbReference type="Proteomes" id="UP000573001">
    <property type="component" value="Unassembled WGS sequence"/>
</dbReference>
<dbReference type="Proteomes" id="UP000590225">
    <property type="component" value="Unassembled WGS sequence"/>
</dbReference>
<evidence type="ECO:0000313" key="2">
    <source>
        <dbReference type="EMBL" id="MBA8990797.1"/>
    </source>
</evidence>
<evidence type="ECO:0000313" key="4">
    <source>
        <dbReference type="Proteomes" id="UP000573001"/>
    </source>
</evidence>
<dbReference type="RefSeq" id="WP_175350750.1">
    <property type="nucleotide sequence ID" value="NZ_BAAAWQ010000001.1"/>
</dbReference>
<proteinExistence type="predicted"/>
<organism evidence="2 5">
    <name type="scientific">Curtobacterium pusillum</name>
    <dbReference type="NCBI Taxonomy" id="69373"/>
    <lineage>
        <taxon>Bacteria</taxon>
        <taxon>Bacillati</taxon>
        <taxon>Actinomycetota</taxon>
        <taxon>Actinomycetes</taxon>
        <taxon>Micrococcales</taxon>
        <taxon>Microbacteriaceae</taxon>
        <taxon>Curtobacterium</taxon>
    </lineage>
</organism>
<dbReference type="EMBL" id="JACGXP010000003">
    <property type="protein sequence ID" value="MBA8990797.1"/>
    <property type="molecule type" value="Genomic_DNA"/>
</dbReference>
<comment type="caution">
    <text evidence="2">The sequence shown here is derived from an EMBL/GenBank/DDBJ whole genome shotgun (WGS) entry which is preliminary data.</text>
</comment>
<dbReference type="EMBL" id="JABMCE010000061">
    <property type="protein sequence ID" value="NUU13192.1"/>
    <property type="molecule type" value="Genomic_DNA"/>
</dbReference>
<gene>
    <name evidence="2" type="ORF">FHW23_002062</name>
    <name evidence="3" type="ORF">HP507_04995</name>
</gene>